<evidence type="ECO:0000259" key="5">
    <source>
        <dbReference type="PROSITE" id="PS50011"/>
    </source>
</evidence>
<gene>
    <name evidence="6" type="ORF">PCAR00345_LOCUS16124</name>
</gene>
<dbReference type="PROSITE" id="PS50011">
    <property type="entry name" value="PROTEIN_KINASE_DOM"/>
    <property type="match status" value="1"/>
</dbReference>
<dbReference type="FunFam" id="1.10.510.10:FF:000571">
    <property type="entry name" value="Maternal embryonic leucine zipper kinase"/>
    <property type="match status" value="1"/>
</dbReference>
<dbReference type="GO" id="GO:0005524">
    <property type="term" value="F:ATP binding"/>
    <property type="evidence" value="ECO:0007669"/>
    <property type="project" value="UniProtKB-UniRule"/>
</dbReference>
<protein>
    <recommendedName>
        <fullName evidence="5">Protein kinase domain-containing protein</fullName>
    </recommendedName>
</protein>
<dbReference type="InterPro" id="IPR017441">
    <property type="entry name" value="Protein_kinase_ATP_BS"/>
</dbReference>
<dbReference type="SUPFAM" id="SSF56112">
    <property type="entry name" value="Protein kinase-like (PK-like)"/>
    <property type="match status" value="1"/>
</dbReference>
<dbReference type="GO" id="GO:0005737">
    <property type="term" value="C:cytoplasm"/>
    <property type="evidence" value="ECO:0007669"/>
    <property type="project" value="TreeGrafter"/>
</dbReference>
<dbReference type="PROSITE" id="PS00107">
    <property type="entry name" value="PROTEIN_KINASE_ATP"/>
    <property type="match status" value="1"/>
</dbReference>
<keyword evidence="4" id="KW-0723">Serine/threonine-protein kinase</keyword>
<dbReference type="InterPro" id="IPR000719">
    <property type="entry name" value="Prot_kinase_dom"/>
</dbReference>
<comment type="similarity">
    <text evidence="4">Belongs to the protein kinase superfamily.</text>
</comment>
<name>A0A7S4BFV0_CHRCT</name>
<dbReference type="InterPro" id="IPR011009">
    <property type="entry name" value="Kinase-like_dom_sf"/>
</dbReference>
<accession>A0A7S4BFV0</accession>
<dbReference type="PROSITE" id="PS00108">
    <property type="entry name" value="PROTEIN_KINASE_ST"/>
    <property type="match status" value="1"/>
</dbReference>
<reference evidence="6" key="1">
    <citation type="submission" date="2021-01" db="EMBL/GenBank/DDBJ databases">
        <authorList>
            <person name="Corre E."/>
            <person name="Pelletier E."/>
            <person name="Niang G."/>
            <person name="Scheremetjew M."/>
            <person name="Finn R."/>
            <person name="Kale V."/>
            <person name="Holt S."/>
            <person name="Cochrane G."/>
            <person name="Meng A."/>
            <person name="Brown T."/>
            <person name="Cohen L."/>
        </authorList>
    </citation>
    <scope>NUCLEOTIDE SEQUENCE</scope>
    <source>
        <strain evidence="6">CCMP645</strain>
    </source>
</reference>
<dbReference type="Pfam" id="PF00069">
    <property type="entry name" value="Pkinase"/>
    <property type="match status" value="1"/>
</dbReference>
<dbReference type="PANTHER" id="PTHR24346:SF30">
    <property type="entry name" value="MATERNAL EMBRYONIC LEUCINE ZIPPER KINASE"/>
    <property type="match status" value="1"/>
</dbReference>
<evidence type="ECO:0000256" key="3">
    <source>
        <dbReference type="PROSITE-ProRule" id="PRU10141"/>
    </source>
</evidence>
<evidence type="ECO:0000313" key="6">
    <source>
        <dbReference type="EMBL" id="CAE0763512.1"/>
    </source>
</evidence>
<dbReference type="InterPro" id="IPR008271">
    <property type="entry name" value="Ser/Thr_kinase_AS"/>
</dbReference>
<proteinExistence type="inferred from homology"/>
<keyword evidence="1 3" id="KW-0547">Nucleotide-binding</keyword>
<evidence type="ECO:0000256" key="2">
    <source>
        <dbReference type="ARBA" id="ARBA00022840"/>
    </source>
</evidence>
<organism evidence="6">
    <name type="scientific">Chrysotila carterae</name>
    <name type="common">Marine alga</name>
    <name type="synonym">Syracosphaera carterae</name>
    <dbReference type="NCBI Taxonomy" id="13221"/>
    <lineage>
        <taxon>Eukaryota</taxon>
        <taxon>Haptista</taxon>
        <taxon>Haptophyta</taxon>
        <taxon>Prymnesiophyceae</taxon>
        <taxon>Isochrysidales</taxon>
        <taxon>Isochrysidaceae</taxon>
        <taxon>Chrysotila</taxon>
    </lineage>
</organism>
<keyword evidence="4" id="KW-0808">Transferase</keyword>
<evidence type="ECO:0000256" key="1">
    <source>
        <dbReference type="ARBA" id="ARBA00022741"/>
    </source>
</evidence>
<feature type="domain" description="Protein kinase" evidence="5">
    <location>
        <begin position="8"/>
        <end position="206"/>
    </location>
</feature>
<sequence length="206" mass="22659">MLVVGEYSVDAIELGAGGYGAVYKGKETATGKPVAVKVLSHGRMRVAAIQHEVKLMQNARHKHVIELYVHIQQEDKSFLVMELAEHGELFSRVIDKGNLDEPEAKVYFAQIMGALDFLHGRGIAHRDLKLENVLLDAQDNCKICDFGLAHQYDFDASGKMIKTTLRDICGSKSYAAPEVLAGRGYDGFATDVWSCGIVRAAAPRPR</sequence>
<keyword evidence="2 3" id="KW-0067">ATP-binding</keyword>
<dbReference type="PANTHER" id="PTHR24346">
    <property type="entry name" value="MAP/MICROTUBULE AFFINITY-REGULATING KINASE"/>
    <property type="match status" value="1"/>
</dbReference>
<dbReference type="GO" id="GO:0004674">
    <property type="term" value="F:protein serine/threonine kinase activity"/>
    <property type="evidence" value="ECO:0007669"/>
    <property type="project" value="UniProtKB-KW"/>
</dbReference>
<dbReference type="AlphaFoldDB" id="A0A7S4BFV0"/>
<dbReference type="GO" id="GO:0035556">
    <property type="term" value="P:intracellular signal transduction"/>
    <property type="evidence" value="ECO:0007669"/>
    <property type="project" value="TreeGrafter"/>
</dbReference>
<dbReference type="EMBL" id="HBIZ01025478">
    <property type="protein sequence ID" value="CAE0763512.1"/>
    <property type="molecule type" value="Transcribed_RNA"/>
</dbReference>
<dbReference type="SMART" id="SM00220">
    <property type="entry name" value="S_TKc"/>
    <property type="match status" value="1"/>
</dbReference>
<feature type="binding site" evidence="3">
    <location>
        <position position="37"/>
    </location>
    <ligand>
        <name>ATP</name>
        <dbReference type="ChEBI" id="CHEBI:30616"/>
    </ligand>
</feature>
<keyword evidence="4" id="KW-0418">Kinase</keyword>
<dbReference type="Gene3D" id="1.10.510.10">
    <property type="entry name" value="Transferase(Phosphotransferase) domain 1"/>
    <property type="match status" value="1"/>
</dbReference>
<evidence type="ECO:0000256" key="4">
    <source>
        <dbReference type="RuleBase" id="RU000304"/>
    </source>
</evidence>